<sequence>GPNRTIKRIITESALVGNYKTTQQVIERNFILTNETMAHAEPDMAQTFAELLAQYQEVSPHEFTPGRKSYYCIEDVLGKGHEMM</sequence>
<dbReference type="STRING" id="946122.A0A0C2WEZ3"/>
<protein>
    <submittedName>
        <fullName evidence="1">Uncharacterized protein</fullName>
    </submittedName>
</protein>
<proteinExistence type="predicted"/>
<dbReference type="HOGENOM" id="CLU_2533493_0_0_1"/>
<dbReference type="InParanoid" id="A0A0C2WEZ3"/>
<dbReference type="AlphaFoldDB" id="A0A0C2WEZ3"/>
<reference evidence="1 2" key="1">
    <citation type="submission" date="2014-04" db="EMBL/GenBank/DDBJ databases">
        <title>Evolutionary Origins and Diversification of the Mycorrhizal Mutualists.</title>
        <authorList>
            <consortium name="DOE Joint Genome Institute"/>
            <consortium name="Mycorrhizal Genomics Consortium"/>
            <person name="Kohler A."/>
            <person name="Kuo A."/>
            <person name="Nagy L.G."/>
            <person name="Floudas D."/>
            <person name="Copeland A."/>
            <person name="Barry K.W."/>
            <person name="Cichocki N."/>
            <person name="Veneault-Fourrey C."/>
            <person name="LaButti K."/>
            <person name="Lindquist E.A."/>
            <person name="Lipzen A."/>
            <person name="Lundell T."/>
            <person name="Morin E."/>
            <person name="Murat C."/>
            <person name="Riley R."/>
            <person name="Ohm R."/>
            <person name="Sun H."/>
            <person name="Tunlid A."/>
            <person name="Henrissat B."/>
            <person name="Grigoriev I.V."/>
            <person name="Hibbett D.S."/>
            <person name="Martin F."/>
        </authorList>
    </citation>
    <scope>NUCLEOTIDE SEQUENCE [LARGE SCALE GENOMIC DNA]</scope>
    <source>
        <strain evidence="1 2">Koide BX008</strain>
    </source>
</reference>
<gene>
    <name evidence="1" type="ORF">M378DRAFT_43380</name>
</gene>
<accession>A0A0C2WEZ3</accession>
<feature type="non-terminal residue" evidence="1">
    <location>
        <position position="84"/>
    </location>
</feature>
<evidence type="ECO:0000313" key="1">
    <source>
        <dbReference type="EMBL" id="KIL55156.1"/>
    </source>
</evidence>
<dbReference type="OrthoDB" id="4743193at2759"/>
<dbReference type="Proteomes" id="UP000054549">
    <property type="component" value="Unassembled WGS sequence"/>
</dbReference>
<keyword evidence="2" id="KW-1185">Reference proteome</keyword>
<organism evidence="1 2">
    <name type="scientific">Amanita muscaria (strain Koide BX008)</name>
    <dbReference type="NCBI Taxonomy" id="946122"/>
    <lineage>
        <taxon>Eukaryota</taxon>
        <taxon>Fungi</taxon>
        <taxon>Dikarya</taxon>
        <taxon>Basidiomycota</taxon>
        <taxon>Agaricomycotina</taxon>
        <taxon>Agaricomycetes</taxon>
        <taxon>Agaricomycetidae</taxon>
        <taxon>Agaricales</taxon>
        <taxon>Pluteineae</taxon>
        <taxon>Amanitaceae</taxon>
        <taxon>Amanita</taxon>
    </lineage>
</organism>
<evidence type="ECO:0000313" key="2">
    <source>
        <dbReference type="Proteomes" id="UP000054549"/>
    </source>
</evidence>
<dbReference type="EMBL" id="KN818559">
    <property type="protein sequence ID" value="KIL55156.1"/>
    <property type="molecule type" value="Genomic_DNA"/>
</dbReference>
<feature type="non-terminal residue" evidence="1">
    <location>
        <position position="1"/>
    </location>
</feature>
<name>A0A0C2WEZ3_AMAMK</name>